<feature type="region of interest" description="Disordered" evidence="1">
    <location>
        <begin position="353"/>
        <end position="374"/>
    </location>
</feature>
<evidence type="ECO:0000313" key="3">
    <source>
        <dbReference type="Proteomes" id="UP000314982"/>
    </source>
</evidence>
<dbReference type="Ensembl" id="ENSHHUT00000013822.1">
    <property type="protein sequence ID" value="ENSHHUP00000013385.1"/>
    <property type="gene ID" value="ENSHHUG00000008248.1"/>
</dbReference>
<feature type="region of interest" description="Disordered" evidence="1">
    <location>
        <begin position="17"/>
        <end position="279"/>
    </location>
</feature>
<sequence>FCKQRDAIGLDGEVVNRRRTISGPVTELVAAARRDRPTPAPLSTAPQPSLHPSTPQQPSSPRSPSSPHTPSSGSSAENLPFAAERKQAVKRQRGEGEEEGETEGDGDGDGLRGDSVFSLPQDELSRADSTATLKRRPRCNKPHPNGSRFTLTESSTVKRRPKSRDKEPEGFSESGIADITGTSNTRAINTGAANTGAGNTAAVTGPEPGPAVPYENGTATVKRRPVYEMGEAEPSPIQATPPLRDSSDLGGPGVVAGGEGGGAVTPVRKPKPPVSPKPVLAQMKRHSSSRRVPLPGPGTPGSPGTVLHCVLLACNTEAQLSMYKFSPIRSVCRLISLSRSFLPLQLKQRRFLPQSPPNRLLPPQPLNQPNTPTL</sequence>
<dbReference type="Proteomes" id="UP000314982">
    <property type="component" value="Unassembled WGS sequence"/>
</dbReference>
<feature type="compositionally biased region" description="Acidic residues" evidence="1">
    <location>
        <begin position="96"/>
        <end position="108"/>
    </location>
</feature>
<feature type="compositionally biased region" description="Low complexity" evidence="1">
    <location>
        <begin position="184"/>
        <end position="205"/>
    </location>
</feature>
<proteinExistence type="predicted"/>
<accession>A0A4W5KSP4</accession>
<reference evidence="2" key="3">
    <citation type="submission" date="2025-09" db="UniProtKB">
        <authorList>
            <consortium name="Ensembl"/>
        </authorList>
    </citation>
    <scope>IDENTIFICATION</scope>
</reference>
<feature type="compositionally biased region" description="Gly residues" evidence="1">
    <location>
        <begin position="250"/>
        <end position="263"/>
    </location>
</feature>
<protein>
    <submittedName>
        <fullName evidence="2">Uncharacterized protein</fullName>
    </submittedName>
</protein>
<organism evidence="2 3">
    <name type="scientific">Hucho hucho</name>
    <name type="common">huchen</name>
    <dbReference type="NCBI Taxonomy" id="62062"/>
    <lineage>
        <taxon>Eukaryota</taxon>
        <taxon>Metazoa</taxon>
        <taxon>Chordata</taxon>
        <taxon>Craniata</taxon>
        <taxon>Vertebrata</taxon>
        <taxon>Euteleostomi</taxon>
        <taxon>Actinopterygii</taxon>
        <taxon>Neopterygii</taxon>
        <taxon>Teleostei</taxon>
        <taxon>Protacanthopterygii</taxon>
        <taxon>Salmoniformes</taxon>
        <taxon>Salmonidae</taxon>
        <taxon>Salmoninae</taxon>
        <taxon>Hucho</taxon>
    </lineage>
</organism>
<dbReference type="STRING" id="62062.ENSHHUP00000013385"/>
<evidence type="ECO:0000256" key="1">
    <source>
        <dbReference type="SAM" id="MobiDB-lite"/>
    </source>
</evidence>
<keyword evidence="3" id="KW-1185">Reference proteome</keyword>
<name>A0A4W5KSP4_9TELE</name>
<reference evidence="2" key="2">
    <citation type="submission" date="2025-08" db="UniProtKB">
        <authorList>
            <consortium name="Ensembl"/>
        </authorList>
    </citation>
    <scope>IDENTIFICATION</scope>
</reference>
<feature type="compositionally biased region" description="Low complexity" evidence="1">
    <location>
        <begin position="46"/>
        <end position="75"/>
    </location>
</feature>
<reference evidence="3" key="1">
    <citation type="submission" date="2018-06" db="EMBL/GenBank/DDBJ databases">
        <title>Genome assembly of Danube salmon.</title>
        <authorList>
            <person name="Macqueen D.J."/>
            <person name="Gundappa M.K."/>
        </authorList>
    </citation>
    <scope>NUCLEOTIDE SEQUENCE [LARGE SCALE GENOMIC DNA]</scope>
</reference>
<feature type="compositionally biased region" description="Basic and acidic residues" evidence="1">
    <location>
        <begin position="83"/>
        <end position="95"/>
    </location>
</feature>
<evidence type="ECO:0000313" key="2">
    <source>
        <dbReference type="Ensembl" id="ENSHHUP00000013385.1"/>
    </source>
</evidence>
<feature type="compositionally biased region" description="Pro residues" evidence="1">
    <location>
        <begin position="354"/>
        <end position="366"/>
    </location>
</feature>
<dbReference type="AlphaFoldDB" id="A0A4W5KSP4"/>